<proteinExistence type="predicted"/>
<evidence type="ECO:0000313" key="2">
    <source>
        <dbReference type="EMBL" id="MBP3982854.1"/>
    </source>
</evidence>
<sequence>MDPRSDSSLRSLLDRFGATGSMLCAIHCALTPVLLAAIPSLGLSAWFGSGFELGFVGFVSVLGLFSLLWGYRRHRSFRALGLLLAGLAALWAGVLVPVLHAPPVTHAVVMTLGGTLVGLAHLLNLRLNHWHIHDATCAH</sequence>
<organism evidence="2 3">
    <name type="scientific">Pseudoxanthomonas helianthi</name>
    <dbReference type="NCBI Taxonomy" id="1453541"/>
    <lineage>
        <taxon>Bacteria</taxon>
        <taxon>Pseudomonadati</taxon>
        <taxon>Pseudomonadota</taxon>
        <taxon>Gammaproteobacteria</taxon>
        <taxon>Lysobacterales</taxon>
        <taxon>Lysobacteraceae</taxon>
        <taxon>Pseudoxanthomonas</taxon>
    </lineage>
</organism>
<dbReference type="AlphaFoldDB" id="A0A940WWP5"/>
<dbReference type="Proteomes" id="UP000673447">
    <property type="component" value="Unassembled WGS sequence"/>
</dbReference>
<dbReference type="GO" id="GO:0015097">
    <property type="term" value="F:mercury ion transmembrane transporter activity"/>
    <property type="evidence" value="ECO:0007669"/>
    <property type="project" value="InterPro"/>
</dbReference>
<protein>
    <submittedName>
        <fullName evidence="2">MerC domain-containing protein</fullName>
    </submittedName>
</protein>
<name>A0A940WWP5_9GAMM</name>
<comment type="caution">
    <text evidence="2">The sequence shown here is derived from an EMBL/GenBank/DDBJ whole genome shotgun (WGS) entry which is preliminary data.</text>
</comment>
<dbReference type="RefSeq" id="WP_210534738.1">
    <property type="nucleotide sequence ID" value="NZ_JAGKTC010000001.1"/>
</dbReference>
<feature type="transmembrane region" description="Helical" evidence="1">
    <location>
        <begin position="53"/>
        <end position="72"/>
    </location>
</feature>
<dbReference type="Pfam" id="PF03203">
    <property type="entry name" value="MerC"/>
    <property type="match status" value="1"/>
</dbReference>
<dbReference type="EMBL" id="JAGKTC010000001">
    <property type="protein sequence ID" value="MBP3982854.1"/>
    <property type="molecule type" value="Genomic_DNA"/>
</dbReference>
<reference evidence="2" key="1">
    <citation type="journal article" date="2016" name="Int. J. Syst. Evol. Microbiol.">
        <title>Pseudoxanthomonas helianthi sp. nov., isolated from roots of Jerusalem artichoke (Helianthus tuberosus).</title>
        <authorList>
            <person name="Kittiwongwattana C."/>
            <person name="Thawai C."/>
        </authorList>
    </citation>
    <scope>NUCLEOTIDE SEQUENCE</scope>
    <source>
        <strain evidence="2">110414</strain>
    </source>
</reference>
<reference evidence="2" key="2">
    <citation type="submission" date="2021-03" db="EMBL/GenBank/DDBJ databases">
        <authorList>
            <person name="Cao W."/>
        </authorList>
    </citation>
    <scope>NUCLEOTIDE SEQUENCE</scope>
    <source>
        <strain evidence="2">110414</strain>
    </source>
</reference>
<feature type="transmembrane region" description="Helical" evidence="1">
    <location>
        <begin position="104"/>
        <end position="123"/>
    </location>
</feature>
<keyword evidence="3" id="KW-1185">Reference proteome</keyword>
<accession>A0A940WWP5</accession>
<keyword evidence="1" id="KW-0472">Membrane</keyword>
<gene>
    <name evidence="2" type="ORF">J5837_00335</name>
</gene>
<feature type="transmembrane region" description="Helical" evidence="1">
    <location>
        <begin position="21"/>
        <end position="47"/>
    </location>
</feature>
<feature type="transmembrane region" description="Helical" evidence="1">
    <location>
        <begin position="79"/>
        <end position="98"/>
    </location>
</feature>
<evidence type="ECO:0000256" key="1">
    <source>
        <dbReference type="SAM" id="Phobius"/>
    </source>
</evidence>
<evidence type="ECO:0000313" key="3">
    <source>
        <dbReference type="Proteomes" id="UP000673447"/>
    </source>
</evidence>
<dbReference type="InterPro" id="IPR004891">
    <property type="entry name" value="Mercury-R_MerC"/>
</dbReference>
<dbReference type="GO" id="GO:0016020">
    <property type="term" value="C:membrane"/>
    <property type="evidence" value="ECO:0007669"/>
    <property type="project" value="InterPro"/>
</dbReference>
<keyword evidence="1" id="KW-0812">Transmembrane</keyword>
<dbReference type="Gene3D" id="1.10.287.910">
    <property type="entry name" value="bacterial mercury transporter, merf"/>
    <property type="match status" value="1"/>
</dbReference>
<keyword evidence="1" id="KW-1133">Transmembrane helix</keyword>